<evidence type="ECO:0000313" key="14">
    <source>
        <dbReference type="EMBL" id="UYV62269.1"/>
    </source>
</evidence>
<dbReference type="PANTHER" id="PTHR33562">
    <property type="entry name" value="ATILLA, ISOFORM B-RELATED-RELATED"/>
    <property type="match status" value="1"/>
</dbReference>
<evidence type="ECO:0000313" key="15">
    <source>
        <dbReference type="Proteomes" id="UP001235939"/>
    </source>
</evidence>
<keyword evidence="3" id="KW-0472">Membrane</keyword>
<evidence type="ECO:0000256" key="6">
    <source>
        <dbReference type="ARBA" id="ARBA00023157"/>
    </source>
</evidence>
<dbReference type="EMBL" id="CP092863">
    <property type="protein sequence ID" value="UYV62269.1"/>
    <property type="molecule type" value="Genomic_DNA"/>
</dbReference>
<name>A0ABY6K0E0_9ARAC</name>
<evidence type="ECO:0000256" key="13">
    <source>
        <dbReference type="ARBA" id="ARBA00046769"/>
    </source>
</evidence>
<evidence type="ECO:0000256" key="5">
    <source>
        <dbReference type="ARBA" id="ARBA00023108"/>
    </source>
</evidence>
<evidence type="ECO:0000256" key="7">
    <source>
        <dbReference type="ARBA" id="ARBA00023180"/>
    </source>
</evidence>
<keyword evidence="3" id="KW-1003">Cell membrane</keyword>
<evidence type="ECO:0000256" key="9">
    <source>
        <dbReference type="ARBA" id="ARBA00044499"/>
    </source>
</evidence>
<evidence type="ECO:0000256" key="8">
    <source>
        <dbReference type="ARBA" id="ARBA00031037"/>
    </source>
</evidence>
<accession>A0ABY6K0E0</accession>
<dbReference type="InterPro" id="IPR050975">
    <property type="entry name" value="Sleep_regulator"/>
</dbReference>
<dbReference type="InterPro" id="IPR031424">
    <property type="entry name" value="QVR-like"/>
</dbReference>
<dbReference type="CDD" id="cd23595">
    <property type="entry name" value="TFP_LU_ECD_Qvr"/>
    <property type="match status" value="1"/>
</dbReference>
<evidence type="ECO:0000256" key="10">
    <source>
        <dbReference type="ARBA" id="ARBA00044524"/>
    </source>
</evidence>
<organism evidence="14 15">
    <name type="scientific">Cordylochernes scorpioides</name>
    <dbReference type="NCBI Taxonomy" id="51811"/>
    <lineage>
        <taxon>Eukaryota</taxon>
        <taxon>Metazoa</taxon>
        <taxon>Ecdysozoa</taxon>
        <taxon>Arthropoda</taxon>
        <taxon>Chelicerata</taxon>
        <taxon>Arachnida</taxon>
        <taxon>Pseudoscorpiones</taxon>
        <taxon>Cheliferoidea</taxon>
        <taxon>Chernetidae</taxon>
        <taxon>Cordylochernes</taxon>
    </lineage>
</organism>
<evidence type="ECO:0000256" key="4">
    <source>
        <dbReference type="ARBA" id="ARBA00022729"/>
    </source>
</evidence>
<keyword evidence="15" id="KW-1185">Reference proteome</keyword>
<protein>
    <recommendedName>
        <fullName evidence="10">UPAR/Ly6 domain-containing protein qvr</fullName>
    </recommendedName>
    <alternativeName>
        <fullName evidence="11">Protein quiver</fullName>
    </alternativeName>
    <alternativeName>
        <fullName evidence="8">Protein sleepless</fullName>
    </alternativeName>
</protein>
<proteinExistence type="inferred from homology"/>
<comment type="function">
    <text evidence="12">Bifunctional regulator of neuronal activity in the mushroom body, and possibly other regions of the brain, that acts as a signaling molecule required for homeostatic regulation of sleep under normal conditions and after sleep deprivation. Reduces neuronal excitability by enhancing Sh/shaker K(+) channel activity; possibly by stabilizing Sh/shaker to increase protein levels, accelerating its activation kinetics, slowing C-type inactivation and enhancing recovery from inactivation. Specifically affects the A-type K(+) current. Antagonizes nicotinic acetylcholine receptors (nAChRs) to reduce synaptic transmission, possibly by preventing their localization to the cell surface. Required for regulation of neuromuscular excitability and plasticity at neuromuscular junctions.</text>
</comment>
<dbReference type="Pfam" id="PF17064">
    <property type="entry name" value="QVR"/>
    <property type="match status" value="1"/>
</dbReference>
<comment type="similarity">
    <text evidence="2">Belongs to the quiver family.</text>
</comment>
<comment type="subcellular location">
    <subcellularLocation>
        <location evidence="1">Cell membrane</location>
        <topology evidence="1">Lipid-anchor</topology>
        <topology evidence="1">GPI-anchor</topology>
        <orientation evidence="1">Extracellular side</orientation>
    </subcellularLocation>
    <subcellularLocation>
        <location evidence="9">Membrane raft</location>
        <topology evidence="9">Lipid-anchor</topology>
        <topology evidence="9">GPI-anchor</topology>
        <orientation evidence="9">Extracellular side</orientation>
    </subcellularLocation>
</comment>
<gene>
    <name evidence="14" type="ORF">LAZ67_1008413</name>
</gene>
<evidence type="ECO:0000256" key="11">
    <source>
        <dbReference type="ARBA" id="ARBA00044561"/>
    </source>
</evidence>
<dbReference type="PANTHER" id="PTHR33562:SF31">
    <property type="entry name" value="PROTEIN QUIVER"/>
    <property type="match status" value="1"/>
</dbReference>
<evidence type="ECO:0000256" key="2">
    <source>
        <dbReference type="ARBA" id="ARBA00010522"/>
    </source>
</evidence>
<evidence type="ECO:0000256" key="12">
    <source>
        <dbReference type="ARBA" id="ARBA00045788"/>
    </source>
</evidence>
<sequence length="215" mass="24174">MLLSSTRSAEDNKSPCCVSSASMYRPGVRRGRMFKFKDLVLGQIQRSGVGADSKIWCWVRFKDLVLGQILRSDVEADSKIWCWGRFKDLVLGQTLRSGVGADSKIWCFTCNSWEDSRCADPFNSTALPNDLPASKQCEGCCVKIVTDYDTPYEAVRRMCTSELQINLFIVDHVCMYAGDGTGHMCFCEQNFCNRGLLPWHGAFFLPPLLLILLSL</sequence>
<evidence type="ECO:0000256" key="3">
    <source>
        <dbReference type="ARBA" id="ARBA00022475"/>
    </source>
</evidence>
<keyword evidence="6" id="KW-1015">Disulfide bond</keyword>
<comment type="subunit">
    <text evidence="13">Interacts (via loop 2 of the three-fingered Ly-6 domain) with Sh/shaker; this interaction may stabilize both components of the complex and may be required for targeting or retention of Sh/shaker to neural cell projections. Interacts (via loop 2 of the three-fingered Ly-6 domain) with nAChRalpha3 and potentially other nicotinic acetylcholine receptors; this interaction is required for antagonism of nicotinic acetylcholine receptors.</text>
</comment>
<keyword evidence="7" id="KW-0325">Glycoprotein</keyword>
<keyword evidence="4" id="KW-0732">Signal</keyword>
<reference evidence="14 15" key="1">
    <citation type="submission" date="2022-01" db="EMBL/GenBank/DDBJ databases">
        <title>A chromosomal length assembly of Cordylochernes scorpioides.</title>
        <authorList>
            <person name="Zeh D."/>
            <person name="Zeh J."/>
        </authorList>
    </citation>
    <scope>NUCLEOTIDE SEQUENCE [LARGE SCALE GENOMIC DNA]</scope>
    <source>
        <strain evidence="14">IN4F17</strain>
        <tissue evidence="14">Whole Body</tissue>
    </source>
</reference>
<keyword evidence="5" id="KW-0090">Biological rhythms</keyword>
<dbReference type="Proteomes" id="UP001235939">
    <property type="component" value="Chromosome 01"/>
</dbReference>
<evidence type="ECO:0000256" key="1">
    <source>
        <dbReference type="ARBA" id="ARBA00004471"/>
    </source>
</evidence>